<keyword evidence="2" id="KW-1185">Reference proteome</keyword>
<comment type="caution">
    <text evidence="1">The sequence shown here is derived from an EMBL/GenBank/DDBJ whole genome shotgun (WGS) entry which is preliminary data.</text>
</comment>
<dbReference type="AlphaFoldDB" id="A0AAP0RRM1"/>
<accession>A0AAP0RRM1</accession>
<evidence type="ECO:0000313" key="1">
    <source>
        <dbReference type="EMBL" id="KAK9283323.1"/>
    </source>
</evidence>
<gene>
    <name evidence="1" type="ORF">L1049_011562</name>
</gene>
<evidence type="ECO:0000313" key="2">
    <source>
        <dbReference type="Proteomes" id="UP001415857"/>
    </source>
</evidence>
<dbReference type="EMBL" id="JBBPBK010000006">
    <property type="protein sequence ID" value="KAK9283323.1"/>
    <property type="molecule type" value="Genomic_DNA"/>
</dbReference>
<reference evidence="1 2" key="1">
    <citation type="journal article" date="2024" name="Plant J.">
        <title>Genome sequences and population genomics reveal climatic adaptation and genomic divergence between two closely related sweetgum species.</title>
        <authorList>
            <person name="Xu W.Q."/>
            <person name="Ren C.Q."/>
            <person name="Zhang X.Y."/>
            <person name="Comes H.P."/>
            <person name="Liu X.H."/>
            <person name="Li Y.G."/>
            <person name="Kettle C.J."/>
            <person name="Jalonen R."/>
            <person name="Gaisberger H."/>
            <person name="Ma Y.Z."/>
            <person name="Qiu Y.X."/>
        </authorList>
    </citation>
    <scope>NUCLEOTIDE SEQUENCE [LARGE SCALE GENOMIC DNA]</scope>
    <source>
        <strain evidence="1">Hangzhou</strain>
    </source>
</reference>
<proteinExistence type="predicted"/>
<dbReference type="Proteomes" id="UP001415857">
    <property type="component" value="Unassembled WGS sequence"/>
</dbReference>
<sequence length="317" mass="35266">MVLLLERLGHSLKLFSKMENHHHHHHHHHLSSEALSASLQTFRSTLSIGLNQLVLNSEPRSESMSLLWIQQCLELLPMINKAFAKLVVDIDYPISKWEDASVEGYLKYSLNLLEFLNSISSSLSYLGQARLALSHALSLVENSPSLATERLKAIQPSRFSKDCGEENKEEGHEESSCSGKDWVIHQALTEKKNIGYWVCGVVLSSLCADGKPCLEMEKLAAGGFVNSSFIGVDSSICKELMEKGGVLKEVKEVNDAVASLEASIVTGQSSEAGEELQRRLEVFEKLLDGLGKEVDHLFAEVLAWRNKLLDSLRLQKE</sequence>
<organism evidence="1 2">
    <name type="scientific">Liquidambar formosana</name>
    <name type="common">Formosan gum</name>
    <dbReference type="NCBI Taxonomy" id="63359"/>
    <lineage>
        <taxon>Eukaryota</taxon>
        <taxon>Viridiplantae</taxon>
        <taxon>Streptophyta</taxon>
        <taxon>Embryophyta</taxon>
        <taxon>Tracheophyta</taxon>
        <taxon>Spermatophyta</taxon>
        <taxon>Magnoliopsida</taxon>
        <taxon>eudicotyledons</taxon>
        <taxon>Gunneridae</taxon>
        <taxon>Pentapetalae</taxon>
        <taxon>Saxifragales</taxon>
        <taxon>Altingiaceae</taxon>
        <taxon>Liquidambar</taxon>
    </lineage>
</organism>
<name>A0AAP0RRM1_LIQFO</name>
<protein>
    <submittedName>
        <fullName evidence="1">Uncharacterized protein</fullName>
    </submittedName>
</protein>
<dbReference type="PANTHER" id="PTHR31509">
    <property type="entry name" value="BPS1-LIKE PROTEIN"/>
    <property type="match status" value="1"/>
</dbReference>